<dbReference type="PANTHER" id="PTHR14991:SF0">
    <property type="entry name" value="RING FINGER PROTEIN 32"/>
    <property type="match status" value="1"/>
</dbReference>
<feature type="domain" description="PPIase cyclophilin-type" evidence="9">
    <location>
        <begin position="14"/>
        <end position="179"/>
    </location>
</feature>
<dbReference type="OrthoDB" id="5986046at2759"/>
<dbReference type="PROSITE" id="PS50089">
    <property type="entry name" value="ZF_RING_2"/>
    <property type="match status" value="1"/>
</dbReference>
<evidence type="ECO:0000256" key="5">
    <source>
        <dbReference type="ARBA" id="ARBA00023110"/>
    </source>
</evidence>
<feature type="compositionally biased region" description="Basic and acidic residues" evidence="8">
    <location>
        <begin position="546"/>
        <end position="555"/>
    </location>
</feature>
<feature type="compositionally biased region" description="Basic residues" evidence="8">
    <location>
        <begin position="659"/>
        <end position="714"/>
    </location>
</feature>
<feature type="compositionally biased region" description="Basic residues" evidence="8">
    <location>
        <begin position="778"/>
        <end position="821"/>
    </location>
</feature>
<dbReference type="InterPro" id="IPR042862">
    <property type="entry name" value="RNF32"/>
</dbReference>
<keyword evidence="5" id="KW-0697">Rotamase</keyword>
<dbReference type="RefSeq" id="XP_031556497.1">
    <property type="nucleotide sequence ID" value="XM_031700637.1"/>
</dbReference>
<dbReference type="PROSITE" id="PS50096">
    <property type="entry name" value="IQ"/>
    <property type="match status" value="1"/>
</dbReference>
<feature type="compositionally biased region" description="Basic and acidic residues" evidence="8">
    <location>
        <begin position="764"/>
        <end position="777"/>
    </location>
</feature>
<dbReference type="EC" id="5.2.1.8" evidence="2"/>
<dbReference type="CDD" id="cd16677">
    <property type="entry name" value="RING-H2_RNF32_rpt1"/>
    <property type="match status" value="1"/>
</dbReference>
<evidence type="ECO:0000256" key="6">
    <source>
        <dbReference type="ARBA" id="ARBA00023235"/>
    </source>
</evidence>
<dbReference type="GO" id="GO:0008270">
    <property type="term" value="F:zinc ion binding"/>
    <property type="evidence" value="ECO:0007669"/>
    <property type="project" value="UniProtKB-KW"/>
</dbReference>
<evidence type="ECO:0000313" key="11">
    <source>
        <dbReference type="Proteomes" id="UP000515163"/>
    </source>
</evidence>
<dbReference type="InParanoid" id="A0A6P8HV74"/>
<dbReference type="InterPro" id="IPR001841">
    <property type="entry name" value="Znf_RING"/>
</dbReference>
<dbReference type="InterPro" id="IPR000048">
    <property type="entry name" value="IQ_motif_EF-hand-BS"/>
</dbReference>
<evidence type="ECO:0000256" key="2">
    <source>
        <dbReference type="ARBA" id="ARBA00013194"/>
    </source>
</evidence>
<keyword evidence="3 7" id="KW-0479">Metal-binding</keyword>
<dbReference type="SMART" id="SM00184">
    <property type="entry name" value="RING"/>
    <property type="match status" value="1"/>
</dbReference>
<dbReference type="InterPro" id="IPR029375">
    <property type="entry name" value="CFAP141"/>
</dbReference>
<dbReference type="CDD" id="cd01926">
    <property type="entry name" value="cyclophilin_ABH_like"/>
    <property type="match status" value="1"/>
</dbReference>
<evidence type="ECO:0000259" key="9">
    <source>
        <dbReference type="PROSITE" id="PS50072"/>
    </source>
</evidence>
<feature type="compositionally biased region" description="Low complexity" evidence="8">
    <location>
        <begin position="907"/>
        <end position="917"/>
    </location>
</feature>
<dbReference type="GO" id="GO:0006457">
    <property type="term" value="P:protein folding"/>
    <property type="evidence" value="ECO:0007669"/>
    <property type="project" value="InterPro"/>
</dbReference>
<name>A0A6P8HV74_ACTTE</name>
<dbReference type="InterPro" id="IPR029000">
    <property type="entry name" value="Cyclophilin-like_dom_sf"/>
</dbReference>
<gene>
    <name evidence="12" type="primary">LOC116293232</name>
</gene>
<feature type="compositionally biased region" description="Basic and acidic residues" evidence="8">
    <location>
        <begin position="298"/>
        <end position="307"/>
    </location>
</feature>
<feature type="domain" description="RING-type" evidence="10">
    <location>
        <begin position="977"/>
        <end position="1019"/>
    </location>
</feature>
<feature type="compositionally biased region" description="Basic residues" evidence="8">
    <location>
        <begin position="599"/>
        <end position="608"/>
    </location>
</feature>
<keyword evidence="11" id="KW-1185">Reference proteome</keyword>
<feature type="region of interest" description="Disordered" evidence="8">
    <location>
        <begin position="185"/>
        <end position="865"/>
    </location>
</feature>
<dbReference type="PRINTS" id="PR00153">
    <property type="entry name" value="CSAPPISMRASE"/>
</dbReference>
<feature type="compositionally biased region" description="Basic and acidic residues" evidence="8">
    <location>
        <begin position="522"/>
        <end position="534"/>
    </location>
</feature>
<dbReference type="Pfam" id="PF00160">
    <property type="entry name" value="Pro_isomerase"/>
    <property type="match status" value="1"/>
</dbReference>
<protein>
    <recommendedName>
        <fullName evidence="2">peptidylprolyl isomerase</fullName>
        <ecNumber evidence="2">5.2.1.8</ecNumber>
    </recommendedName>
</protein>
<dbReference type="SUPFAM" id="SSF50891">
    <property type="entry name" value="Cyclophilin-like"/>
    <property type="match status" value="1"/>
</dbReference>
<dbReference type="PANTHER" id="PTHR14991">
    <property type="entry name" value="RING FINGER PROTEIN 32"/>
    <property type="match status" value="1"/>
</dbReference>
<feature type="compositionally biased region" description="Basic and acidic residues" evidence="8">
    <location>
        <begin position="436"/>
        <end position="500"/>
    </location>
</feature>
<dbReference type="KEGG" id="aten:116293232"/>
<organism evidence="11 12">
    <name type="scientific">Actinia tenebrosa</name>
    <name type="common">Australian red waratah sea anemone</name>
    <dbReference type="NCBI Taxonomy" id="6105"/>
    <lineage>
        <taxon>Eukaryota</taxon>
        <taxon>Metazoa</taxon>
        <taxon>Cnidaria</taxon>
        <taxon>Anthozoa</taxon>
        <taxon>Hexacorallia</taxon>
        <taxon>Actiniaria</taxon>
        <taxon>Actiniidae</taxon>
        <taxon>Actinia</taxon>
    </lineage>
</organism>
<feature type="compositionally biased region" description="Polar residues" evidence="8">
    <location>
        <begin position="501"/>
        <end position="512"/>
    </location>
</feature>
<evidence type="ECO:0000256" key="7">
    <source>
        <dbReference type="PROSITE-ProRule" id="PRU00175"/>
    </source>
</evidence>
<evidence type="ECO:0000256" key="3">
    <source>
        <dbReference type="ARBA" id="ARBA00022771"/>
    </source>
</evidence>
<dbReference type="Pfam" id="PF00612">
    <property type="entry name" value="IQ"/>
    <property type="match status" value="1"/>
</dbReference>
<feature type="compositionally biased region" description="Basic residues" evidence="8">
    <location>
        <begin position="620"/>
        <end position="629"/>
    </location>
</feature>
<feature type="compositionally biased region" description="Acidic residues" evidence="8">
    <location>
        <begin position="201"/>
        <end position="211"/>
    </location>
</feature>
<dbReference type="PROSITE" id="PS50072">
    <property type="entry name" value="CSA_PPIASE_2"/>
    <property type="match status" value="1"/>
</dbReference>
<feature type="region of interest" description="Disordered" evidence="8">
    <location>
        <begin position="880"/>
        <end position="923"/>
    </location>
</feature>
<dbReference type="FunFam" id="2.40.100.10:FF:000005">
    <property type="entry name" value="Peptidyl-prolyl cis-trans isomerase G"/>
    <property type="match status" value="1"/>
</dbReference>
<dbReference type="CDD" id="cd23767">
    <property type="entry name" value="IQCD"/>
    <property type="match status" value="1"/>
</dbReference>
<keyword evidence="3 7" id="KW-0863">Zinc-finger</keyword>
<feature type="compositionally biased region" description="Basic residues" evidence="8">
    <location>
        <begin position="722"/>
        <end position="740"/>
    </location>
</feature>
<evidence type="ECO:0000256" key="4">
    <source>
        <dbReference type="ARBA" id="ARBA00022833"/>
    </source>
</evidence>
<dbReference type="InterPro" id="IPR013083">
    <property type="entry name" value="Znf_RING/FYVE/PHD"/>
</dbReference>
<dbReference type="Gene3D" id="3.30.40.10">
    <property type="entry name" value="Zinc/RING finger domain, C3HC4 (zinc finger)"/>
    <property type="match status" value="1"/>
</dbReference>
<dbReference type="AlphaFoldDB" id="A0A6P8HV74"/>
<comment type="catalytic activity">
    <reaction evidence="1">
        <text>[protein]-peptidylproline (omega=180) = [protein]-peptidylproline (omega=0)</text>
        <dbReference type="Rhea" id="RHEA:16237"/>
        <dbReference type="Rhea" id="RHEA-COMP:10747"/>
        <dbReference type="Rhea" id="RHEA-COMP:10748"/>
        <dbReference type="ChEBI" id="CHEBI:83833"/>
        <dbReference type="ChEBI" id="CHEBI:83834"/>
        <dbReference type="EC" id="5.2.1.8"/>
    </reaction>
</comment>
<accession>A0A6P8HV74</accession>
<dbReference type="Gene3D" id="2.40.100.10">
    <property type="entry name" value="Cyclophilin-like"/>
    <property type="match status" value="1"/>
</dbReference>
<dbReference type="Pfam" id="PF15104">
    <property type="entry name" value="CFAP141"/>
    <property type="match status" value="1"/>
</dbReference>
<evidence type="ECO:0000259" key="10">
    <source>
        <dbReference type="PROSITE" id="PS50089"/>
    </source>
</evidence>
<feature type="compositionally biased region" description="Basic residues" evidence="8">
    <location>
        <begin position="215"/>
        <end position="236"/>
    </location>
</feature>
<keyword evidence="4" id="KW-0862">Zinc</keyword>
<dbReference type="InterPro" id="IPR020892">
    <property type="entry name" value="Cyclophilin-type_PPIase_CS"/>
</dbReference>
<reference evidence="12" key="1">
    <citation type="submission" date="2025-08" db="UniProtKB">
        <authorList>
            <consortium name="RefSeq"/>
        </authorList>
    </citation>
    <scope>IDENTIFICATION</scope>
    <source>
        <tissue evidence="12">Tentacle</tissue>
    </source>
</reference>
<feature type="compositionally biased region" description="Basic and acidic residues" evidence="8">
    <location>
        <begin position="630"/>
        <end position="658"/>
    </location>
</feature>
<dbReference type="GeneID" id="116293232"/>
<feature type="compositionally biased region" description="Basic residues" evidence="8">
    <location>
        <begin position="748"/>
        <end position="763"/>
    </location>
</feature>
<dbReference type="Proteomes" id="UP000515163">
    <property type="component" value="Unplaced"/>
</dbReference>
<proteinExistence type="predicted"/>
<dbReference type="PROSITE" id="PS00170">
    <property type="entry name" value="CSA_PPIASE_1"/>
    <property type="match status" value="1"/>
</dbReference>
<feature type="compositionally biased region" description="Basic residues" evidence="8">
    <location>
        <begin position="359"/>
        <end position="382"/>
    </location>
</feature>
<dbReference type="Pfam" id="PF13639">
    <property type="entry name" value="zf-RING_2"/>
    <property type="match status" value="1"/>
</dbReference>
<dbReference type="SUPFAM" id="SSF57850">
    <property type="entry name" value="RING/U-box"/>
    <property type="match status" value="1"/>
</dbReference>
<feature type="compositionally biased region" description="Basic residues" evidence="8">
    <location>
        <begin position="390"/>
        <end position="417"/>
    </location>
</feature>
<keyword evidence="6" id="KW-0413">Isomerase</keyword>
<evidence type="ECO:0000313" key="12">
    <source>
        <dbReference type="RefSeq" id="XP_031556497.1"/>
    </source>
</evidence>
<dbReference type="GO" id="GO:0003755">
    <property type="term" value="F:peptidyl-prolyl cis-trans isomerase activity"/>
    <property type="evidence" value="ECO:0007669"/>
    <property type="project" value="UniProtKB-KW"/>
</dbReference>
<sequence>MAVPKAKGYRPRCFFDVTINGEKAGRIIFELFADVCPKTCENFRSLCTGDAGVGKVTGKHLHFKGCPFHRVVKDFMIQGGDFTSGNGTGGESIYGGTFNDESFDLKHDRPMLLSMANRGPNTNGSQFFITTQPAPHLNGIHVVFGHVIQGIEIVQDIENQPTNEKSHPIADIRIENCGELIPKSKAKAEKLKKKRQVSPSDESESESESSDEERKRKKGKKKKKTKQVKKEKKKEKRGSGDDDDAVTSGSDKEKSEPNEEAAPFSGNPLYMPAVQIDAVPDVPTSSFLMRRSRTPSPVREKRKEEMKRKGKSPPGYRAPPQSVNNSKPRVSSSGRILRGRGRMRYRTPPPDAQEESPTRRRSRSRSRSRSPPRRRHSRSPRRSYHDNRRPLRRDRSRSRSRSPTRRRHSPIGRRNGRRSASPIGRRNTKRSASPPPRDRSREVPHTQDRFRDSSRWERNQITDAARPERESKENVDRDIYSSHQEENSREGGKERGRHSQEVLTNSEEQSQPPVRIAANTSRWERHQSSDEEPTRQGIPVMEDNLDGAKDTDHGRHLFSSGNDNKLLGNESEVTGQQRSSERNPRKRNTRSNTPETKKKSLRNRRRSRSSSESSPESKRKVEKRKRRSRSPSDRRERDRSRKESSTDKDKKDKSISRERKSRSRERKSRSRERKNKSRERKSRSRERKSRSRERKSRSRERKSKSRERKSRSRERKSQSRERKSRSRERKGRSRERKSKSRERNSRSRERKRSAGRRDKRRDRKSSSCDRKSRSRSRDRSRKNRSRSRGRREKSRSRSRDRRRKSSSRSRSGRRRRSRSANKRSSGWSKRKPRDSSSDSDSFEMSHLDRNKGRKGSRHESAASTAMAAVALQDHLSRSLSLQDPFNKKKINHRLPVASRQKNKTKASSSSSSSSPSSVDSTKKVVKEEEYVLDPKLPPLTLAQKLGIIDAPEQLLSDNEWQEVKQQSNARMDSNQPCVICKEDFGVQQQVLLSCSHVFHRACLEAFERFSGRKCCPMCRKEQYQKRVIHEGAKQHRIKCATKIQAVWRGYVVRTWYKNLRQTVPPKDPKLRKKFYEDKLQSITDRLIYSTETSSQNIDDLMSEIDQSIASSRNIMSKVEEDRFNYISDDQWDEVQLKMAERLMTTSYRYEVVNPNTKMVRKALTDQNARIQMDELIASRVSEENLMAKEFERSIWLSTLDEKSEKRRTKNESKLVNEEMKCRNKELVLVRRAMLKKLFEEERIQQEQELNAIGKTFYIKRV</sequence>
<evidence type="ECO:0000256" key="1">
    <source>
        <dbReference type="ARBA" id="ARBA00000971"/>
    </source>
</evidence>
<evidence type="ECO:0000256" key="8">
    <source>
        <dbReference type="SAM" id="MobiDB-lite"/>
    </source>
</evidence>
<dbReference type="InterPro" id="IPR002130">
    <property type="entry name" value="Cyclophilin-type_PPIase_dom"/>
</dbReference>